<dbReference type="GO" id="GO:0005886">
    <property type="term" value="C:plasma membrane"/>
    <property type="evidence" value="ECO:0007669"/>
    <property type="project" value="TreeGrafter"/>
</dbReference>
<protein>
    <submittedName>
        <fullName evidence="1">DMT family transporter</fullName>
    </submittedName>
</protein>
<evidence type="ECO:0000313" key="2">
    <source>
        <dbReference type="Proteomes" id="UP000595320"/>
    </source>
</evidence>
<dbReference type="Proteomes" id="UP000595320">
    <property type="component" value="Chromosome"/>
</dbReference>
<dbReference type="InterPro" id="IPR006750">
    <property type="entry name" value="YdcZ"/>
</dbReference>
<proteinExistence type="predicted"/>
<dbReference type="Pfam" id="PF04657">
    <property type="entry name" value="DMT_YdcZ"/>
    <property type="match status" value="1"/>
</dbReference>
<dbReference type="EMBL" id="CP068176">
    <property type="protein sequence ID" value="QQT86782.1"/>
    <property type="molecule type" value="Genomic_DNA"/>
</dbReference>
<dbReference type="RefSeq" id="WP_004994105.1">
    <property type="nucleotide sequence ID" value="NZ_BKGN01000007.1"/>
</dbReference>
<dbReference type="GeneID" id="66210381"/>
<gene>
    <name evidence="1" type="ORF">I6I53_03040</name>
</gene>
<evidence type="ECO:0000313" key="1">
    <source>
        <dbReference type="EMBL" id="QQT86782.1"/>
    </source>
</evidence>
<name>A0A2N6VH16_9GAMM</name>
<accession>A0A2N6VH16</accession>
<organism evidence="1 2">
    <name type="scientific">Acinetobacter ursingii</name>
    <dbReference type="NCBI Taxonomy" id="108980"/>
    <lineage>
        <taxon>Bacteria</taxon>
        <taxon>Pseudomonadati</taxon>
        <taxon>Pseudomonadota</taxon>
        <taxon>Gammaproteobacteria</taxon>
        <taxon>Moraxellales</taxon>
        <taxon>Moraxellaceae</taxon>
        <taxon>Acinetobacter</taxon>
    </lineage>
</organism>
<dbReference type="PANTHER" id="PTHR34821">
    <property type="entry name" value="INNER MEMBRANE PROTEIN YDCZ"/>
    <property type="match status" value="1"/>
</dbReference>
<reference evidence="1 2" key="1">
    <citation type="submission" date="2021-01" db="EMBL/GenBank/DDBJ databases">
        <title>FDA dAtabase for Regulatory Grade micrObial Sequences (FDA-ARGOS): Supporting development and validation of Infectious Disease Dx tests.</title>
        <authorList>
            <person name="Sproer C."/>
            <person name="Gronow S."/>
            <person name="Severitt S."/>
            <person name="Schroder I."/>
            <person name="Tallon L."/>
            <person name="Sadzewicz L."/>
            <person name="Zhao X."/>
            <person name="Boylan J."/>
            <person name="Ott S."/>
            <person name="Bowen H."/>
            <person name="Vavikolanu K."/>
            <person name="Mehta A."/>
            <person name="Aluvathingal J."/>
            <person name="Nadendla S."/>
            <person name="Lowell S."/>
            <person name="Myers T."/>
            <person name="Yan Y."/>
            <person name="Sichtig H."/>
        </authorList>
    </citation>
    <scope>NUCLEOTIDE SEQUENCE [LARGE SCALE GENOMIC DNA]</scope>
    <source>
        <strain evidence="1 2">FDAARGOS_1096</strain>
    </source>
</reference>
<dbReference type="AlphaFoldDB" id="A0A2N6VH16"/>
<dbReference type="PANTHER" id="PTHR34821:SF2">
    <property type="entry name" value="INNER MEMBRANE PROTEIN YDCZ"/>
    <property type="match status" value="1"/>
</dbReference>
<sequence>MLKISSQLLFFLPLALGIGVAMAIQTALNTQLRSYLHSPLQAAFLSFLVGTILLALMVLLQNQPKPSLQQFSQIPWFLWLGGFLGVYAISLSIYTAPKLGFLTLSGLIIFGQLAMSLLLDHFGWLGTEKMPVNWQRLLGAIIIFVGVMLTLQR</sequence>
<dbReference type="STRING" id="108980.GCA_000934145_02348"/>